<accession>A0A8J1Y9L9</accession>
<dbReference type="Pfam" id="PF22191">
    <property type="entry name" value="IBR_1"/>
    <property type="match status" value="1"/>
</dbReference>
<dbReference type="PROSITE" id="PS51873">
    <property type="entry name" value="TRIAD"/>
    <property type="match status" value="1"/>
</dbReference>
<dbReference type="EC" id="2.3.2.31" evidence="2"/>
<dbReference type="GO" id="GO:0008270">
    <property type="term" value="F:zinc ion binding"/>
    <property type="evidence" value="ECO:0007669"/>
    <property type="project" value="UniProtKB-KW"/>
</dbReference>
<feature type="compositionally biased region" description="Basic and acidic residues" evidence="9">
    <location>
        <begin position="649"/>
        <end position="668"/>
    </location>
</feature>
<keyword evidence="5" id="KW-0677">Repeat</keyword>
<name>A0A8J1Y9L9_OWEFU</name>
<dbReference type="InterPro" id="IPR013083">
    <property type="entry name" value="Znf_RING/FYVE/PHD"/>
</dbReference>
<evidence type="ECO:0000256" key="9">
    <source>
        <dbReference type="SAM" id="MobiDB-lite"/>
    </source>
</evidence>
<evidence type="ECO:0000256" key="3">
    <source>
        <dbReference type="ARBA" id="ARBA00022679"/>
    </source>
</evidence>
<keyword evidence="10" id="KW-1133">Transmembrane helix</keyword>
<keyword evidence="6" id="KW-0863">Zinc-finger</keyword>
<dbReference type="Gene3D" id="3.30.40.10">
    <property type="entry name" value="Zinc/RING finger domain, C3HC4 (zinc finger)"/>
    <property type="match status" value="1"/>
</dbReference>
<dbReference type="CDD" id="cd20350">
    <property type="entry name" value="Rcat_RBR_RNF217"/>
    <property type="match status" value="1"/>
</dbReference>
<protein>
    <recommendedName>
        <fullName evidence="2">RBR-type E3 ubiquitin transferase</fullName>
        <ecNumber evidence="2">2.3.2.31</ecNumber>
    </recommendedName>
</protein>
<evidence type="ECO:0000256" key="2">
    <source>
        <dbReference type="ARBA" id="ARBA00012251"/>
    </source>
</evidence>
<evidence type="ECO:0000256" key="6">
    <source>
        <dbReference type="ARBA" id="ARBA00022771"/>
    </source>
</evidence>
<keyword evidence="10" id="KW-0472">Membrane</keyword>
<dbReference type="GO" id="GO:0061630">
    <property type="term" value="F:ubiquitin protein ligase activity"/>
    <property type="evidence" value="ECO:0007669"/>
    <property type="project" value="UniProtKB-EC"/>
</dbReference>
<evidence type="ECO:0000256" key="5">
    <source>
        <dbReference type="ARBA" id="ARBA00022737"/>
    </source>
</evidence>
<reference evidence="11" key="1">
    <citation type="submission" date="2022-03" db="EMBL/GenBank/DDBJ databases">
        <authorList>
            <person name="Martin C."/>
        </authorList>
    </citation>
    <scope>NUCLEOTIDE SEQUENCE</scope>
</reference>
<dbReference type="InterPro" id="IPR047551">
    <property type="entry name" value="BRcat_RBR_RNF217"/>
</dbReference>
<feature type="transmembrane region" description="Helical" evidence="10">
    <location>
        <begin position="423"/>
        <end position="441"/>
    </location>
</feature>
<dbReference type="AlphaFoldDB" id="A0A8J1Y9L9"/>
<comment type="catalytic activity">
    <reaction evidence="1">
        <text>[E2 ubiquitin-conjugating enzyme]-S-ubiquitinyl-L-cysteine + [acceptor protein]-L-lysine = [E2 ubiquitin-conjugating enzyme]-L-cysteine + [acceptor protein]-N(6)-ubiquitinyl-L-lysine.</text>
        <dbReference type="EC" id="2.3.2.31"/>
    </reaction>
</comment>
<dbReference type="SMART" id="SM00647">
    <property type="entry name" value="IBR"/>
    <property type="match status" value="2"/>
</dbReference>
<keyword evidence="7" id="KW-0833">Ubl conjugation pathway</keyword>
<proteinExistence type="predicted"/>
<feature type="compositionally biased region" description="Basic and acidic residues" evidence="9">
    <location>
        <begin position="623"/>
        <end position="642"/>
    </location>
</feature>
<dbReference type="EMBL" id="CAIIXF020000001">
    <property type="protein sequence ID" value="CAH1772326.1"/>
    <property type="molecule type" value="Genomic_DNA"/>
</dbReference>
<evidence type="ECO:0000256" key="8">
    <source>
        <dbReference type="ARBA" id="ARBA00022833"/>
    </source>
</evidence>
<organism evidence="11 12">
    <name type="scientific">Owenia fusiformis</name>
    <name type="common">Polychaete worm</name>
    <dbReference type="NCBI Taxonomy" id="6347"/>
    <lineage>
        <taxon>Eukaryota</taxon>
        <taxon>Metazoa</taxon>
        <taxon>Spiralia</taxon>
        <taxon>Lophotrochozoa</taxon>
        <taxon>Annelida</taxon>
        <taxon>Polychaeta</taxon>
        <taxon>Sedentaria</taxon>
        <taxon>Canalipalpata</taxon>
        <taxon>Sabellida</taxon>
        <taxon>Oweniida</taxon>
        <taxon>Oweniidae</taxon>
        <taxon>Owenia</taxon>
    </lineage>
</organism>
<dbReference type="Gene3D" id="1.20.120.1750">
    <property type="match status" value="1"/>
</dbReference>
<evidence type="ECO:0000256" key="7">
    <source>
        <dbReference type="ARBA" id="ARBA00022786"/>
    </source>
</evidence>
<dbReference type="OrthoDB" id="10009520at2759"/>
<evidence type="ECO:0000256" key="1">
    <source>
        <dbReference type="ARBA" id="ARBA00001798"/>
    </source>
</evidence>
<dbReference type="Proteomes" id="UP000749559">
    <property type="component" value="Unassembled WGS sequence"/>
</dbReference>
<keyword evidence="3" id="KW-0808">Transferase</keyword>
<feature type="compositionally biased region" description="Low complexity" evidence="9">
    <location>
        <begin position="40"/>
        <end position="53"/>
    </location>
</feature>
<keyword evidence="10" id="KW-0812">Transmembrane</keyword>
<feature type="region of interest" description="Disordered" evidence="9">
    <location>
        <begin position="73"/>
        <end position="101"/>
    </location>
</feature>
<evidence type="ECO:0000313" key="11">
    <source>
        <dbReference type="EMBL" id="CAH1772326.1"/>
    </source>
</evidence>
<keyword evidence="12" id="KW-1185">Reference proteome</keyword>
<dbReference type="InterPro" id="IPR031127">
    <property type="entry name" value="E3_UB_ligase_RBR"/>
</dbReference>
<keyword evidence="4" id="KW-0479">Metal-binding</keyword>
<dbReference type="InterPro" id="IPR044066">
    <property type="entry name" value="TRIAD_supradom"/>
</dbReference>
<dbReference type="PANTHER" id="PTHR11685">
    <property type="entry name" value="RBR FAMILY RING FINGER AND IBR DOMAIN-CONTAINING"/>
    <property type="match status" value="1"/>
</dbReference>
<dbReference type="Pfam" id="PF01485">
    <property type="entry name" value="IBR"/>
    <property type="match status" value="1"/>
</dbReference>
<evidence type="ECO:0000256" key="10">
    <source>
        <dbReference type="SAM" id="Phobius"/>
    </source>
</evidence>
<dbReference type="CDD" id="cd20342">
    <property type="entry name" value="BRcat_RBR_RNF217"/>
    <property type="match status" value="1"/>
</dbReference>
<gene>
    <name evidence="11" type="ORF">OFUS_LOCUS104</name>
</gene>
<feature type="compositionally biased region" description="Basic and acidic residues" evidence="9">
    <location>
        <begin position="1"/>
        <end position="12"/>
    </location>
</feature>
<dbReference type="InterPro" id="IPR047552">
    <property type="entry name" value="Rcat_RBR_RNF217"/>
</dbReference>
<sequence length="736" mass="83120">MASSDIDLHEEQESNAFPNKDTAPYDRTVLASPFSDVTVSTPPLSRSSSRDLTSSSFSSIASIGMVSLCLSDDSTASPKMRRRTNSTSDIEELPDGQDAYPNTDDLRFFEQMLQGMEPNNVQRHHINERIQRMIDNNSLPTVRMFDDFLDNEPADRPLPTYPVGDEKYTECSVCLESKTLSLRPCCSLAVCSDCVKQYFVTQVSEGIVKIECPNFVCDTYIHRDEITFHLETEMKDKFHKFLVNANKEAHIKTCPRCSEIMELEKHKLEDKSKIKVHKGIPVTCKECALCWCFLCQAPWHTDLSCKGYRKGERLLKSWAKEQHFGQRNAQQCPRCNIFIQRSMGCDHMTCSKCKTDFCYLCGDRFRAFKFLGDHYTKLSIFGCKYRFMPTKPAMRKFIRGSLLGGMILAAPAVVGLVLGAGAVLAGVAVVAAPFIGSYKLHKKLKEKKRIKQQRKNREIMREMFHAIKKKNYSMGYVDELDISNPPTGIYDLELQNSYLDTSQENISRQEVVSADVYTLNNLFDDSSHDEEVKVINEGQGQTDEAKMRRKGKDNENGSKRRKKSNESVKHEGKTCKDNDLKIDSENKKTHKSNKQDQDNNGSGIKPNLSGAEGDETSSNDAVGDWKDAIGKKGEDHINKHETSSTGAVCDRKDTAIDKKGEDSTHKHEKGDLNMLELLMDSDLGADNSKHELDTHIENADTFDKLHAHFKNIVKDLDSETRVEETHIPTVSESTSL</sequence>
<comment type="caution">
    <text evidence="11">The sequence shown here is derived from an EMBL/GenBank/DDBJ whole genome shotgun (WGS) entry which is preliminary data.</text>
</comment>
<dbReference type="SUPFAM" id="SSF57850">
    <property type="entry name" value="RING/U-box"/>
    <property type="match status" value="3"/>
</dbReference>
<feature type="region of interest" description="Disordered" evidence="9">
    <location>
        <begin position="1"/>
        <end position="53"/>
    </location>
</feature>
<dbReference type="GO" id="GO:0016567">
    <property type="term" value="P:protein ubiquitination"/>
    <property type="evidence" value="ECO:0007669"/>
    <property type="project" value="InterPro"/>
</dbReference>
<dbReference type="InterPro" id="IPR002867">
    <property type="entry name" value="IBR_dom"/>
</dbReference>
<evidence type="ECO:0000313" key="12">
    <source>
        <dbReference type="Proteomes" id="UP000749559"/>
    </source>
</evidence>
<feature type="region of interest" description="Disordered" evidence="9">
    <location>
        <begin position="535"/>
        <end position="668"/>
    </location>
</feature>
<keyword evidence="8" id="KW-0862">Zinc</keyword>
<evidence type="ECO:0000256" key="4">
    <source>
        <dbReference type="ARBA" id="ARBA00022723"/>
    </source>
</evidence>
<feature type="compositionally biased region" description="Basic and acidic residues" evidence="9">
    <location>
        <begin position="552"/>
        <end position="597"/>
    </location>
</feature>